<accession>A0A3L9YCL0</accession>
<feature type="transmembrane region" description="Helical" evidence="1">
    <location>
        <begin position="105"/>
        <end position="122"/>
    </location>
</feature>
<keyword evidence="3" id="KW-1185">Reference proteome</keyword>
<protein>
    <recommendedName>
        <fullName evidence="4">DoxX-like protein</fullName>
    </recommendedName>
</protein>
<name>A0A3L9YCL0_9FLAO</name>
<keyword evidence="1" id="KW-0812">Transmembrane</keyword>
<evidence type="ECO:0008006" key="4">
    <source>
        <dbReference type="Google" id="ProtNLM"/>
    </source>
</evidence>
<comment type="caution">
    <text evidence="2">The sequence shown here is derived from an EMBL/GenBank/DDBJ whole genome shotgun (WGS) entry which is preliminary data.</text>
</comment>
<proteinExistence type="predicted"/>
<organism evidence="2 3">
    <name type="scientific">Ulvibacter antarcticus</name>
    <dbReference type="NCBI Taxonomy" id="442714"/>
    <lineage>
        <taxon>Bacteria</taxon>
        <taxon>Pseudomonadati</taxon>
        <taxon>Bacteroidota</taxon>
        <taxon>Flavobacteriia</taxon>
        <taxon>Flavobacteriales</taxon>
        <taxon>Flavobacteriaceae</taxon>
        <taxon>Ulvibacter</taxon>
    </lineage>
</organism>
<dbReference type="Proteomes" id="UP000271339">
    <property type="component" value="Unassembled WGS sequence"/>
</dbReference>
<sequence length="132" mass="14944">MRKVLKMNTIKSNLRSISGIIIGVHGLLRIVFYSSYIEFVLNNFSNFIFSETILVIGAALFPFIEFFTGFLLFFNVITKKAIISGILISVIMSAFIIVGHLYLRLIYHGIVLGLLIAVYLKTKSEKETESFI</sequence>
<feature type="transmembrane region" description="Helical" evidence="1">
    <location>
        <begin position="52"/>
        <end position="74"/>
    </location>
</feature>
<evidence type="ECO:0000313" key="3">
    <source>
        <dbReference type="Proteomes" id="UP000271339"/>
    </source>
</evidence>
<gene>
    <name evidence="2" type="ORF">BXY75_1846</name>
</gene>
<dbReference type="EMBL" id="REFC01000013">
    <property type="protein sequence ID" value="RMA58473.1"/>
    <property type="molecule type" value="Genomic_DNA"/>
</dbReference>
<keyword evidence="1" id="KW-1133">Transmembrane helix</keyword>
<evidence type="ECO:0000256" key="1">
    <source>
        <dbReference type="SAM" id="Phobius"/>
    </source>
</evidence>
<evidence type="ECO:0000313" key="2">
    <source>
        <dbReference type="EMBL" id="RMA58473.1"/>
    </source>
</evidence>
<feature type="transmembrane region" description="Helical" evidence="1">
    <location>
        <begin position="81"/>
        <end position="99"/>
    </location>
</feature>
<keyword evidence="1" id="KW-0472">Membrane</keyword>
<feature type="transmembrane region" description="Helical" evidence="1">
    <location>
        <begin position="12"/>
        <end position="32"/>
    </location>
</feature>
<dbReference type="AlphaFoldDB" id="A0A3L9YCL0"/>
<reference evidence="2 3" key="1">
    <citation type="submission" date="2018-10" db="EMBL/GenBank/DDBJ databases">
        <title>Genomic Encyclopedia of Archaeal and Bacterial Type Strains, Phase II (KMG-II): from individual species to whole genera.</title>
        <authorList>
            <person name="Goeker M."/>
        </authorList>
    </citation>
    <scope>NUCLEOTIDE SEQUENCE [LARGE SCALE GENOMIC DNA]</scope>
    <source>
        <strain evidence="2 3">DSM 23424</strain>
    </source>
</reference>